<evidence type="ECO:0000313" key="2">
    <source>
        <dbReference type="Proteomes" id="UP000824219"/>
    </source>
</evidence>
<name>A0A9D3N8I5_9TELE</name>
<comment type="caution">
    <text evidence="1">The sequence shown here is derived from an EMBL/GenBank/DDBJ whole genome shotgun (WGS) entry which is preliminary data.</text>
</comment>
<dbReference type="AlphaFoldDB" id="A0A9D3N8I5"/>
<dbReference type="Proteomes" id="UP000824219">
    <property type="component" value="Linkage Group LG23"/>
</dbReference>
<accession>A0A9D3N8I5</accession>
<keyword evidence="2" id="KW-1185">Reference proteome</keyword>
<protein>
    <submittedName>
        <fullName evidence="1">Uncharacterized protein</fullName>
    </submittedName>
</protein>
<proteinExistence type="predicted"/>
<evidence type="ECO:0000313" key="1">
    <source>
        <dbReference type="EMBL" id="KAG7317859.1"/>
    </source>
</evidence>
<reference evidence="1 2" key="1">
    <citation type="submission" date="2021-06" db="EMBL/GenBank/DDBJ databases">
        <title>Chromosome-level genome assembly of the red-tail catfish (Hemibagrus wyckioides).</title>
        <authorList>
            <person name="Shao F."/>
        </authorList>
    </citation>
    <scope>NUCLEOTIDE SEQUENCE [LARGE SCALE GENOMIC DNA]</scope>
    <source>
        <strain evidence="1">EC202008001</strain>
        <tissue evidence="1">Blood</tissue>
    </source>
</reference>
<sequence length="70" mass="8021">MEQSRKAEQSLASLQTLNTWCQLLFSSKRITSRVDHYQQGDNLKRCGNCKGGSWGISFNTEQLEVVTQQR</sequence>
<dbReference type="EMBL" id="JAHKSW010000023">
    <property type="protein sequence ID" value="KAG7317859.1"/>
    <property type="molecule type" value="Genomic_DNA"/>
</dbReference>
<organism evidence="1 2">
    <name type="scientific">Hemibagrus wyckioides</name>
    <dbReference type="NCBI Taxonomy" id="337641"/>
    <lineage>
        <taxon>Eukaryota</taxon>
        <taxon>Metazoa</taxon>
        <taxon>Chordata</taxon>
        <taxon>Craniata</taxon>
        <taxon>Vertebrata</taxon>
        <taxon>Euteleostomi</taxon>
        <taxon>Actinopterygii</taxon>
        <taxon>Neopterygii</taxon>
        <taxon>Teleostei</taxon>
        <taxon>Ostariophysi</taxon>
        <taxon>Siluriformes</taxon>
        <taxon>Bagridae</taxon>
        <taxon>Hemibagrus</taxon>
    </lineage>
</organism>
<gene>
    <name evidence="1" type="ORF">KOW79_018894</name>
</gene>